<dbReference type="OrthoDB" id="9802872at2"/>
<evidence type="ECO:0000313" key="8">
    <source>
        <dbReference type="Proteomes" id="UP000054010"/>
    </source>
</evidence>
<evidence type="ECO:0000256" key="5">
    <source>
        <dbReference type="ARBA" id="ARBA00037974"/>
    </source>
</evidence>
<dbReference type="eggNOG" id="COG1168">
    <property type="taxonomic scope" value="Bacteria"/>
</dbReference>
<evidence type="ECO:0000256" key="1">
    <source>
        <dbReference type="ARBA" id="ARBA00001933"/>
    </source>
</evidence>
<keyword evidence="4" id="KW-0456">Lyase</keyword>
<dbReference type="Gene3D" id="3.90.1150.10">
    <property type="entry name" value="Aspartate Aminotransferase, domain 1"/>
    <property type="match status" value="1"/>
</dbReference>
<dbReference type="Gene3D" id="3.40.640.10">
    <property type="entry name" value="Type I PLP-dependent aspartate aminotransferase-like (Major domain)"/>
    <property type="match status" value="1"/>
</dbReference>
<name>E1IB24_9CHLR</name>
<dbReference type="PANTHER" id="PTHR43525">
    <property type="entry name" value="PROTEIN MALY"/>
    <property type="match status" value="1"/>
</dbReference>
<accession>E1IB24</accession>
<dbReference type="NCBIfam" id="TIGR04350">
    <property type="entry name" value="C_S_lyase_PatB"/>
    <property type="match status" value="1"/>
</dbReference>
<dbReference type="InterPro" id="IPR015422">
    <property type="entry name" value="PyrdxlP-dep_Trfase_small"/>
</dbReference>
<keyword evidence="7" id="KW-0808">Transferase</keyword>
<feature type="domain" description="Aminotransferase class I/classII large" evidence="6">
    <location>
        <begin position="31"/>
        <end position="379"/>
    </location>
</feature>
<dbReference type="GO" id="GO:0008483">
    <property type="term" value="F:transaminase activity"/>
    <property type="evidence" value="ECO:0007669"/>
    <property type="project" value="UniProtKB-KW"/>
</dbReference>
<proteinExistence type="inferred from homology"/>
<evidence type="ECO:0000259" key="6">
    <source>
        <dbReference type="Pfam" id="PF00155"/>
    </source>
</evidence>
<dbReference type="STRING" id="765420.OSCT_0525"/>
<comment type="similarity">
    <text evidence="5">Belongs to the class-II pyridoxal-phosphate-dependent aminotransferase family. MalY/PatB cystathionine beta-lyase subfamily.</text>
</comment>
<reference evidence="7 8" key="1">
    <citation type="journal article" date="2011" name="J. Bacteriol.">
        <title>Draft genome sequence of the anoxygenic filamentous phototrophic bacterium Oscillochloris trichoides subsp. DG-6.</title>
        <authorList>
            <person name="Kuznetsov B.B."/>
            <person name="Ivanovsky R.N."/>
            <person name="Keppen O.I."/>
            <person name="Sukhacheva M.V."/>
            <person name="Bumazhkin B.K."/>
            <person name="Patutina E.O."/>
            <person name="Beletsky A.V."/>
            <person name="Mardanov A.V."/>
            <person name="Baslerov R.V."/>
            <person name="Panteleeva A.N."/>
            <person name="Kolganova T.V."/>
            <person name="Ravin N.V."/>
            <person name="Skryabin K.G."/>
        </authorList>
    </citation>
    <scope>NUCLEOTIDE SEQUENCE [LARGE SCALE GENOMIC DNA]</scope>
    <source>
        <strain evidence="7 8">DG-6</strain>
    </source>
</reference>
<dbReference type="HOGENOM" id="CLU_017584_15_0_0"/>
<dbReference type="GO" id="GO:0030170">
    <property type="term" value="F:pyridoxal phosphate binding"/>
    <property type="evidence" value="ECO:0007669"/>
    <property type="project" value="InterPro"/>
</dbReference>
<dbReference type="SUPFAM" id="SSF53383">
    <property type="entry name" value="PLP-dependent transferases"/>
    <property type="match status" value="1"/>
</dbReference>
<dbReference type="InterPro" id="IPR015424">
    <property type="entry name" value="PyrdxlP-dep_Trfase"/>
</dbReference>
<dbReference type="InterPro" id="IPR027619">
    <property type="entry name" value="C-S_lyase_PatB-like"/>
</dbReference>
<protein>
    <recommendedName>
        <fullName evidence="2">cysteine-S-conjugate beta-lyase</fullName>
        <ecNumber evidence="2">4.4.1.13</ecNumber>
    </recommendedName>
</protein>
<keyword evidence="8" id="KW-1185">Reference proteome</keyword>
<dbReference type="InterPro" id="IPR004839">
    <property type="entry name" value="Aminotransferase_I/II_large"/>
</dbReference>
<comment type="cofactor">
    <cofactor evidence="1">
        <name>pyridoxal 5'-phosphate</name>
        <dbReference type="ChEBI" id="CHEBI:597326"/>
    </cofactor>
</comment>
<dbReference type="EC" id="4.4.1.13" evidence="2"/>
<dbReference type="InterPro" id="IPR015421">
    <property type="entry name" value="PyrdxlP-dep_Trfase_major"/>
</dbReference>
<evidence type="ECO:0000256" key="3">
    <source>
        <dbReference type="ARBA" id="ARBA00022898"/>
    </source>
</evidence>
<dbReference type="PANTHER" id="PTHR43525:SF1">
    <property type="entry name" value="PROTEIN MALY"/>
    <property type="match status" value="1"/>
</dbReference>
<dbReference type="EMBL" id="ADVR01000008">
    <property type="protein sequence ID" value="EFO81670.1"/>
    <property type="molecule type" value="Genomic_DNA"/>
</dbReference>
<evidence type="ECO:0000313" key="7">
    <source>
        <dbReference type="EMBL" id="EFO81670.1"/>
    </source>
</evidence>
<comment type="caution">
    <text evidence="7">The sequence shown here is derived from an EMBL/GenBank/DDBJ whole genome shotgun (WGS) entry which is preliminary data.</text>
</comment>
<dbReference type="CDD" id="cd00609">
    <property type="entry name" value="AAT_like"/>
    <property type="match status" value="1"/>
</dbReference>
<dbReference type="InterPro" id="IPR051798">
    <property type="entry name" value="Class-II_PLP-Dep_Aminotrans"/>
</dbReference>
<dbReference type="Proteomes" id="UP000054010">
    <property type="component" value="Unassembled WGS sequence"/>
</dbReference>
<sequence length="386" mass="42320">MSFDFDTIIPRRGTDSMKWAAYPEDVLPMWVADMDFPSPEPVIRALHERAAHGIFGYALPPQELAPTICERMQRLYGWQVAPNEVLFLPGLVTAINVLCRAIGSPGDHVVTLTPAYMPFLSAPLNQGRVCDTFDMTQIDHGDGTLSYRLDLEGFAASLHPQTRLLLMSNPHNPIGMAYDRETLTGLAQICLERGIVFCSDEIHCDLMLDGTPHIPTAALSPEIAANTITLLAPSKTFNVPGLGCGIAIVQNPELRQQLVRTAMGIVPHVTAFGYAGALAAYREGGPWLEAVLAYLSENRNTLRRYLAEHLPQLRSTVPDSTYLAWIDCSQAGIIGSPATFFLERGKVALSDGVTFGANWGNFVRLNFACPRSLLLEGLERMRQALA</sequence>
<keyword evidence="7" id="KW-0032">Aminotransferase</keyword>
<evidence type="ECO:0000256" key="2">
    <source>
        <dbReference type="ARBA" id="ARBA00012224"/>
    </source>
</evidence>
<dbReference type="Pfam" id="PF00155">
    <property type="entry name" value="Aminotran_1_2"/>
    <property type="match status" value="1"/>
</dbReference>
<dbReference type="GO" id="GO:0047804">
    <property type="term" value="F:cysteine-S-conjugate beta-lyase activity"/>
    <property type="evidence" value="ECO:0007669"/>
    <property type="project" value="UniProtKB-EC"/>
</dbReference>
<dbReference type="AlphaFoldDB" id="E1IB24"/>
<gene>
    <name evidence="7" type="ORF">OSCT_0525</name>
</gene>
<keyword evidence="3" id="KW-0663">Pyridoxal phosphate</keyword>
<evidence type="ECO:0000256" key="4">
    <source>
        <dbReference type="ARBA" id="ARBA00023239"/>
    </source>
</evidence>
<organism evidence="7 8">
    <name type="scientific">Oscillochloris trichoides DG-6</name>
    <dbReference type="NCBI Taxonomy" id="765420"/>
    <lineage>
        <taxon>Bacteria</taxon>
        <taxon>Bacillati</taxon>
        <taxon>Chloroflexota</taxon>
        <taxon>Chloroflexia</taxon>
        <taxon>Chloroflexales</taxon>
        <taxon>Chloroflexineae</taxon>
        <taxon>Oscillochloridaceae</taxon>
        <taxon>Oscillochloris</taxon>
    </lineage>
</organism>